<evidence type="ECO:0000256" key="6">
    <source>
        <dbReference type="SAM" id="Phobius"/>
    </source>
</evidence>
<dbReference type="PANTHER" id="PTHR30086:SF20">
    <property type="entry name" value="ARGININE EXPORTER PROTEIN ARGO-RELATED"/>
    <property type="match status" value="1"/>
</dbReference>
<name>A0A7W4LIQ8_9GAMM</name>
<evidence type="ECO:0000313" key="7">
    <source>
        <dbReference type="EMBL" id="MBB2493917.1"/>
    </source>
</evidence>
<gene>
    <name evidence="7" type="ORF">H3H51_02730</name>
</gene>
<dbReference type="Proteomes" id="UP000542720">
    <property type="component" value="Unassembled WGS sequence"/>
</dbReference>
<evidence type="ECO:0000256" key="5">
    <source>
        <dbReference type="ARBA" id="ARBA00023136"/>
    </source>
</evidence>
<keyword evidence="2" id="KW-1003">Cell membrane</keyword>
<keyword evidence="3 6" id="KW-0812">Transmembrane</keyword>
<evidence type="ECO:0000313" key="8">
    <source>
        <dbReference type="Proteomes" id="UP000542720"/>
    </source>
</evidence>
<dbReference type="InterPro" id="IPR001123">
    <property type="entry name" value="LeuE-type"/>
</dbReference>
<feature type="transmembrane region" description="Helical" evidence="6">
    <location>
        <begin position="149"/>
        <end position="169"/>
    </location>
</feature>
<dbReference type="AlphaFoldDB" id="A0A7W4LIQ8"/>
<feature type="transmembrane region" description="Helical" evidence="6">
    <location>
        <begin position="40"/>
        <end position="64"/>
    </location>
</feature>
<organism evidence="7 8">
    <name type="scientific">Aquipseudomonas ullengensis</name>
    <dbReference type="NCBI Taxonomy" id="2759166"/>
    <lineage>
        <taxon>Bacteria</taxon>
        <taxon>Pseudomonadati</taxon>
        <taxon>Pseudomonadota</taxon>
        <taxon>Gammaproteobacteria</taxon>
        <taxon>Pseudomonadales</taxon>
        <taxon>Pseudomonadaceae</taxon>
        <taxon>Aquipseudomonas</taxon>
    </lineage>
</organism>
<evidence type="ECO:0000256" key="2">
    <source>
        <dbReference type="ARBA" id="ARBA00022475"/>
    </source>
</evidence>
<dbReference type="PANTHER" id="PTHR30086">
    <property type="entry name" value="ARGININE EXPORTER PROTEIN ARGO"/>
    <property type="match status" value="1"/>
</dbReference>
<protein>
    <submittedName>
        <fullName evidence="7">LysE family translocator</fullName>
    </submittedName>
</protein>
<keyword evidence="8" id="KW-1185">Reference proteome</keyword>
<feature type="transmembrane region" description="Helical" evidence="6">
    <location>
        <begin position="71"/>
        <end position="89"/>
    </location>
</feature>
<dbReference type="GO" id="GO:0005886">
    <property type="term" value="C:plasma membrane"/>
    <property type="evidence" value="ECO:0007669"/>
    <property type="project" value="UniProtKB-SubCell"/>
</dbReference>
<dbReference type="EMBL" id="JACJUD010000001">
    <property type="protein sequence ID" value="MBB2493917.1"/>
    <property type="molecule type" value="Genomic_DNA"/>
</dbReference>
<dbReference type="GO" id="GO:0015171">
    <property type="term" value="F:amino acid transmembrane transporter activity"/>
    <property type="evidence" value="ECO:0007669"/>
    <property type="project" value="TreeGrafter"/>
</dbReference>
<comment type="caution">
    <text evidence="7">The sequence shown here is derived from an EMBL/GenBank/DDBJ whole genome shotgun (WGS) entry which is preliminary data.</text>
</comment>
<reference evidence="7 8" key="1">
    <citation type="submission" date="2020-08" db="EMBL/GenBank/DDBJ databases">
        <authorList>
            <person name="Kim C.M."/>
        </authorList>
    </citation>
    <scope>NUCLEOTIDE SEQUENCE [LARGE SCALE GENOMIC DNA]</scope>
    <source>
        <strain evidence="7 8">UL070</strain>
    </source>
</reference>
<evidence type="ECO:0000256" key="4">
    <source>
        <dbReference type="ARBA" id="ARBA00022989"/>
    </source>
</evidence>
<evidence type="ECO:0000256" key="3">
    <source>
        <dbReference type="ARBA" id="ARBA00022692"/>
    </source>
</evidence>
<comment type="subcellular location">
    <subcellularLocation>
        <location evidence="1">Cell membrane</location>
        <topology evidence="1">Multi-pass membrane protein</topology>
    </subcellularLocation>
</comment>
<proteinExistence type="predicted"/>
<feature type="transmembrane region" description="Helical" evidence="6">
    <location>
        <begin position="181"/>
        <end position="201"/>
    </location>
</feature>
<keyword evidence="5 6" id="KW-0472">Membrane</keyword>
<keyword evidence="4 6" id="KW-1133">Transmembrane helix</keyword>
<dbReference type="Pfam" id="PF01810">
    <property type="entry name" value="LysE"/>
    <property type="match status" value="1"/>
</dbReference>
<evidence type="ECO:0000256" key="1">
    <source>
        <dbReference type="ARBA" id="ARBA00004651"/>
    </source>
</evidence>
<dbReference type="RefSeq" id="WP_183087478.1">
    <property type="nucleotide sequence ID" value="NZ_JACJUD010000001.1"/>
</dbReference>
<accession>A0A7W4LIQ8</accession>
<sequence>MFAVFFAALLFGFAFCLSPGAVLAETLRRGLNHGFRPALLVQFGSLIGDALWALIGLTGLALLLSHEAVRVPLTLVCAAYLAWLGWQSLGDARRPVQSLEALPEQAGRGAFLAGAAISLSNPKNLVYWGALGSALAGIVDGVPSQAQALVFFAGFMLASLLCCFISAGLVEWLRRAAAPVWHRVSHAICGVLLFLLAGLALRGL</sequence>